<name>A0A855X926_9BACT</name>
<dbReference type="PROSITE" id="PS50109">
    <property type="entry name" value="HIS_KIN"/>
    <property type="match status" value="1"/>
</dbReference>
<reference evidence="9 10" key="1">
    <citation type="journal article" date="2018" name="ISME J.">
        <title>A methanotrophic archaeon couples anaerobic oxidation of methane to Fe(III) reduction.</title>
        <authorList>
            <person name="Cai C."/>
            <person name="Leu A.O."/>
            <person name="Xie G.J."/>
            <person name="Guo J."/>
            <person name="Feng Y."/>
            <person name="Zhao J.X."/>
            <person name="Tyson G.W."/>
            <person name="Yuan Z."/>
            <person name="Hu S."/>
        </authorList>
    </citation>
    <scope>NUCLEOTIDE SEQUENCE [LARGE SCALE GENOMIC DNA]</scope>
    <source>
        <strain evidence="9">FeB_12</strain>
    </source>
</reference>
<protein>
    <recommendedName>
        <fullName evidence="2">histidine kinase</fullName>
        <ecNumber evidence="2">2.7.13.3</ecNumber>
    </recommendedName>
</protein>
<dbReference type="InterPro" id="IPR001789">
    <property type="entry name" value="Sig_transdc_resp-reg_receiver"/>
</dbReference>
<evidence type="ECO:0000256" key="6">
    <source>
        <dbReference type="PROSITE-ProRule" id="PRU00169"/>
    </source>
</evidence>
<dbReference type="SMART" id="SM00448">
    <property type="entry name" value="REC"/>
    <property type="match status" value="1"/>
</dbReference>
<evidence type="ECO:0000259" key="7">
    <source>
        <dbReference type="PROSITE" id="PS50109"/>
    </source>
</evidence>
<dbReference type="PROSITE" id="PS50110">
    <property type="entry name" value="RESPONSE_REGULATORY"/>
    <property type="match status" value="1"/>
</dbReference>
<dbReference type="PANTHER" id="PTHR43547">
    <property type="entry name" value="TWO-COMPONENT HISTIDINE KINASE"/>
    <property type="match status" value="1"/>
</dbReference>
<dbReference type="InterPro" id="IPR036890">
    <property type="entry name" value="HATPase_C_sf"/>
</dbReference>
<feature type="modified residue" description="4-aspartylphosphate" evidence="6">
    <location>
        <position position="59"/>
    </location>
</feature>
<evidence type="ECO:0000256" key="5">
    <source>
        <dbReference type="ARBA" id="ARBA00023163"/>
    </source>
</evidence>
<keyword evidence="3 6" id="KW-0597">Phosphoprotein</keyword>
<keyword evidence="4" id="KW-0805">Transcription regulation</keyword>
<dbReference type="InterPro" id="IPR004358">
    <property type="entry name" value="Sig_transdc_His_kin-like_C"/>
</dbReference>
<evidence type="ECO:0000313" key="10">
    <source>
        <dbReference type="Proteomes" id="UP000250918"/>
    </source>
</evidence>
<dbReference type="GO" id="GO:0000155">
    <property type="term" value="F:phosphorelay sensor kinase activity"/>
    <property type="evidence" value="ECO:0007669"/>
    <property type="project" value="TreeGrafter"/>
</dbReference>
<dbReference type="PRINTS" id="PR00344">
    <property type="entry name" value="BCTRLSENSOR"/>
</dbReference>
<dbReference type="Gene3D" id="3.30.565.10">
    <property type="entry name" value="Histidine kinase-like ATPase, C-terminal domain"/>
    <property type="match status" value="1"/>
</dbReference>
<dbReference type="Gene3D" id="1.10.287.130">
    <property type="match status" value="1"/>
</dbReference>
<evidence type="ECO:0000256" key="2">
    <source>
        <dbReference type="ARBA" id="ARBA00012438"/>
    </source>
</evidence>
<dbReference type="SMART" id="SM00387">
    <property type="entry name" value="HATPase_c"/>
    <property type="match status" value="1"/>
</dbReference>
<comment type="caution">
    <text evidence="9">The sequence shown here is derived from an EMBL/GenBank/DDBJ whole genome shotgun (WGS) entry which is preliminary data.</text>
</comment>
<gene>
    <name evidence="9" type="ORF">C3F09_03495</name>
</gene>
<evidence type="ECO:0000256" key="1">
    <source>
        <dbReference type="ARBA" id="ARBA00000085"/>
    </source>
</evidence>
<evidence type="ECO:0000313" key="9">
    <source>
        <dbReference type="EMBL" id="PWB74765.1"/>
    </source>
</evidence>
<dbReference type="InterPro" id="IPR003594">
    <property type="entry name" value="HATPase_dom"/>
</dbReference>
<dbReference type="Proteomes" id="UP000250918">
    <property type="component" value="Unassembled WGS sequence"/>
</dbReference>
<accession>A0A855X926</accession>
<dbReference type="SUPFAM" id="SSF55781">
    <property type="entry name" value="GAF domain-like"/>
    <property type="match status" value="1"/>
</dbReference>
<dbReference type="InterPro" id="IPR005467">
    <property type="entry name" value="His_kinase_dom"/>
</dbReference>
<dbReference type="AlphaFoldDB" id="A0A855X926"/>
<dbReference type="Gene3D" id="3.30.450.40">
    <property type="match status" value="1"/>
</dbReference>
<keyword evidence="5" id="KW-0804">Transcription</keyword>
<organism evidence="9 10">
    <name type="scientific">candidate division GN15 bacterium</name>
    <dbReference type="NCBI Taxonomy" id="2072418"/>
    <lineage>
        <taxon>Bacteria</taxon>
        <taxon>candidate division GN15</taxon>
    </lineage>
</organism>
<evidence type="ECO:0000256" key="4">
    <source>
        <dbReference type="ARBA" id="ARBA00023015"/>
    </source>
</evidence>
<dbReference type="Pfam" id="PF00072">
    <property type="entry name" value="Response_reg"/>
    <property type="match status" value="1"/>
</dbReference>
<dbReference type="EC" id="2.7.13.3" evidence="2"/>
<dbReference type="EMBL" id="PQAP01000023">
    <property type="protein sequence ID" value="PWB74765.1"/>
    <property type="molecule type" value="Genomic_DNA"/>
</dbReference>
<proteinExistence type="predicted"/>
<dbReference type="Pfam" id="PF02518">
    <property type="entry name" value="HATPase_c"/>
    <property type="match status" value="1"/>
</dbReference>
<dbReference type="CDD" id="cd17536">
    <property type="entry name" value="REC_YesN-like"/>
    <property type="match status" value="1"/>
</dbReference>
<dbReference type="InterPro" id="IPR011006">
    <property type="entry name" value="CheY-like_superfamily"/>
</dbReference>
<dbReference type="SUPFAM" id="SSF52172">
    <property type="entry name" value="CheY-like"/>
    <property type="match status" value="1"/>
</dbReference>
<evidence type="ECO:0000259" key="8">
    <source>
        <dbReference type="PROSITE" id="PS50110"/>
    </source>
</evidence>
<dbReference type="SUPFAM" id="SSF55874">
    <property type="entry name" value="ATPase domain of HSP90 chaperone/DNA topoisomerase II/histidine kinase"/>
    <property type="match status" value="1"/>
</dbReference>
<dbReference type="PANTHER" id="PTHR43547:SF2">
    <property type="entry name" value="HYBRID SIGNAL TRANSDUCTION HISTIDINE KINASE C"/>
    <property type="match status" value="1"/>
</dbReference>
<comment type="catalytic activity">
    <reaction evidence="1">
        <text>ATP + protein L-histidine = ADP + protein N-phospho-L-histidine.</text>
        <dbReference type="EC" id="2.7.13.3"/>
    </reaction>
</comment>
<sequence length="582" mass="64437">MSEERTGQPQILVVDDETVVVSLVRDALEDDNYAVETCGTAEDALNWLTRKRFDLLITDIRMPGMDGIELVCRGREMLPDLGVIFITGYANLASAKNAIKQGAFDYIMKPFELSEIRQAVRNALVKKSEVAAKSAEQELTRMSDLSQMLFAANDRISLITSSLKFIMMNQHVANGAAVLFNRRENMFTEITIYGATENLTEGPLDPELDAVIGERIEALRHPIVSTCFEDHPLYTPTMPEKGRALMRPPWARQGQPLVHVPITRANTAFGRIVFEPSDSATSLKDSDLKFLAVTASQLATTLENLDLLEETQKAYAGLKELQDETIRLETIATRGLMSAEIGHEMNNFIGVVAGNLSLLDFNIKKGNFNDLQKYTTAMAGTIEKIKKFTANLMDLRPISSEKTTISFDRLLAEVLDYLKPQKRFRDVTVTVSEAVDNVLFDADPTQMQQLLYNFFNNAADATAESSRKEISVCLNVQREEGLFRFSITDTGCGMPPELLHRAFQERFTTKVSGHGFGLVVCKRIIDNHGGRLHVDSTPGQGTTITVDFPLSGHGPLHGQTDAAKTAAEEQVMIPTSCGFRAG</sequence>
<dbReference type="InterPro" id="IPR029016">
    <property type="entry name" value="GAF-like_dom_sf"/>
</dbReference>
<dbReference type="FunFam" id="3.40.50.2300:FF:000018">
    <property type="entry name" value="DNA-binding transcriptional regulator NtrC"/>
    <property type="match status" value="1"/>
</dbReference>
<feature type="domain" description="Histidine kinase" evidence="7">
    <location>
        <begin position="340"/>
        <end position="552"/>
    </location>
</feature>
<feature type="domain" description="Response regulatory" evidence="8">
    <location>
        <begin position="10"/>
        <end position="124"/>
    </location>
</feature>
<dbReference type="Gene3D" id="3.40.50.2300">
    <property type="match status" value="1"/>
</dbReference>
<evidence type="ECO:0000256" key="3">
    <source>
        <dbReference type="ARBA" id="ARBA00022553"/>
    </source>
</evidence>